<evidence type="ECO:0000313" key="1">
    <source>
        <dbReference type="EMBL" id="MFD2564996.1"/>
    </source>
</evidence>
<dbReference type="InterPro" id="IPR008969">
    <property type="entry name" value="CarboxyPept-like_regulatory"/>
</dbReference>
<dbReference type="SUPFAM" id="SSF49464">
    <property type="entry name" value="Carboxypeptidase regulatory domain-like"/>
    <property type="match status" value="1"/>
</dbReference>
<protein>
    <submittedName>
        <fullName evidence="1">Carboxypeptidase-like regulatory domain-containing protein</fullName>
    </submittedName>
</protein>
<dbReference type="Proteomes" id="UP001597319">
    <property type="component" value="Unassembled WGS sequence"/>
</dbReference>
<dbReference type="RefSeq" id="WP_378294845.1">
    <property type="nucleotide sequence ID" value="NZ_JBHULE010000035.1"/>
</dbReference>
<organism evidence="1 2">
    <name type="scientific">Aquimarina rubra</name>
    <dbReference type="NCBI Taxonomy" id="1920033"/>
    <lineage>
        <taxon>Bacteria</taxon>
        <taxon>Pseudomonadati</taxon>
        <taxon>Bacteroidota</taxon>
        <taxon>Flavobacteriia</taxon>
        <taxon>Flavobacteriales</taxon>
        <taxon>Flavobacteriaceae</taxon>
        <taxon>Aquimarina</taxon>
    </lineage>
</organism>
<dbReference type="EMBL" id="JBHULE010000035">
    <property type="protein sequence ID" value="MFD2564996.1"/>
    <property type="molecule type" value="Genomic_DNA"/>
</dbReference>
<keyword evidence="2" id="KW-1185">Reference proteome</keyword>
<gene>
    <name evidence="1" type="ORF">ACFSR1_20125</name>
</gene>
<sequence>MKKQFSLNVKTPCTENFTNFSPTEKGGFCNSCTKEVIDFSRMDTTEIIHYFETHSTKNTCGRFNSNQLTTYTNTDSKRKNISLLTGLAFACITLFSFTKTQAQNIKNQTTTTNNNPSKFQKVINENDITVKGIVSENGIPLPGANIVLEGTTTGTSTDFDGNFEFPVQLKKGDVLVFSYIGFTSKKVVIEDKNSANDIALKVNLKESGCILMGKVAVKKVYSSKKN</sequence>
<accession>A0ABW5LMC6</accession>
<name>A0ABW5LMC6_9FLAO</name>
<comment type="caution">
    <text evidence="1">The sequence shown here is derived from an EMBL/GenBank/DDBJ whole genome shotgun (WGS) entry which is preliminary data.</text>
</comment>
<reference evidence="2" key="1">
    <citation type="journal article" date="2019" name="Int. J. Syst. Evol. Microbiol.">
        <title>The Global Catalogue of Microorganisms (GCM) 10K type strain sequencing project: providing services to taxonomists for standard genome sequencing and annotation.</title>
        <authorList>
            <consortium name="The Broad Institute Genomics Platform"/>
            <consortium name="The Broad Institute Genome Sequencing Center for Infectious Disease"/>
            <person name="Wu L."/>
            <person name="Ma J."/>
        </authorList>
    </citation>
    <scope>NUCLEOTIDE SEQUENCE [LARGE SCALE GENOMIC DNA]</scope>
    <source>
        <strain evidence="2">KCTC 52274</strain>
    </source>
</reference>
<dbReference type="Gene3D" id="2.60.40.1120">
    <property type="entry name" value="Carboxypeptidase-like, regulatory domain"/>
    <property type="match status" value="1"/>
</dbReference>
<proteinExistence type="predicted"/>
<dbReference type="Pfam" id="PF13715">
    <property type="entry name" value="CarbopepD_reg_2"/>
    <property type="match status" value="1"/>
</dbReference>
<evidence type="ECO:0000313" key="2">
    <source>
        <dbReference type="Proteomes" id="UP001597319"/>
    </source>
</evidence>